<protein>
    <submittedName>
        <fullName evidence="1">Uncharacterized protein</fullName>
    </submittedName>
</protein>
<name>M2MQI2_BAUPA</name>
<dbReference type="KEGG" id="bcom:BAUCODRAFT_150002"/>
<dbReference type="AlphaFoldDB" id="M2MQI2"/>
<dbReference type="Pfam" id="PF16062">
    <property type="entry name" value="MavL-like"/>
    <property type="match status" value="2"/>
</dbReference>
<accession>M2MQI2</accession>
<evidence type="ECO:0000313" key="2">
    <source>
        <dbReference type="Proteomes" id="UP000011761"/>
    </source>
</evidence>
<evidence type="ECO:0000313" key="1">
    <source>
        <dbReference type="EMBL" id="EMC93748.1"/>
    </source>
</evidence>
<sequence>MNAYSFLRFDRMKVQPPTQTNSVKNFPPDVVRQDAESTRIVVHTRYPRLVDEFLQYKRAHGSSHEKQLYGTSAKDFTWQDEVSRLISKRPLVFMGRDDFTILRDGTRMTGDCTAEWDRNGMEVQHLNRYLTIDEYLSYDEIMLGSLLGVSGPSYFINDGNRYNRGRPGAPGTFEQRGIIVGLVGARFERPDRMDSAFILRSTGHARMESEPRLLFEDFLGVRRIPGNLDFDESLYKARMRITIDVLLLEANARAKEADKNAYVYVVGLGLGVWEVNQRQAEYYVEAFATALSKLELAHVGTLEFAWIGVTNECQQLIRNVAESRSIRVTFSKRNPAEKLQIDELLVLSYAWDGNAFPGNEYWAGSLAGSGDPAAACMSTIAELHNPLVNPLFLNRIRVLGAV</sequence>
<dbReference type="OMA" id="HANMLLV"/>
<dbReference type="InterPro" id="IPR032063">
    <property type="entry name" value="MavL-like"/>
</dbReference>
<dbReference type="OrthoDB" id="6357136at2759"/>
<dbReference type="Proteomes" id="UP000011761">
    <property type="component" value="Unassembled WGS sequence"/>
</dbReference>
<dbReference type="GeneID" id="19109014"/>
<organism evidence="1 2">
    <name type="scientific">Baudoinia panamericana (strain UAMH 10762)</name>
    <name type="common">Angels' share fungus</name>
    <name type="synonym">Baudoinia compniacensis (strain UAMH 10762)</name>
    <dbReference type="NCBI Taxonomy" id="717646"/>
    <lineage>
        <taxon>Eukaryota</taxon>
        <taxon>Fungi</taxon>
        <taxon>Dikarya</taxon>
        <taxon>Ascomycota</taxon>
        <taxon>Pezizomycotina</taxon>
        <taxon>Dothideomycetes</taxon>
        <taxon>Dothideomycetidae</taxon>
        <taxon>Mycosphaerellales</taxon>
        <taxon>Teratosphaeriaceae</taxon>
        <taxon>Baudoinia</taxon>
    </lineage>
</organism>
<dbReference type="RefSeq" id="XP_007678846.1">
    <property type="nucleotide sequence ID" value="XM_007680656.1"/>
</dbReference>
<gene>
    <name evidence="1" type="ORF">BAUCODRAFT_150002</name>
</gene>
<dbReference type="eggNOG" id="ENOG502QV0E">
    <property type="taxonomic scope" value="Eukaryota"/>
</dbReference>
<reference evidence="1 2" key="1">
    <citation type="journal article" date="2012" name="PLoS Pathog.">
        <title>Diverse lifestyles and strategies of plant pathogenesis encoded in the genomes of eighteen Dothideomycetes fungi.</title>
        <authorList>
            <person name="Ohm R.A."/>
            <person name="Feau N."/>
            <person name="Henrissat B."/>
            <person name="Schoch C.L."/>
            <person name="Horwitz B.A."/>
            <person name="Barry K.W."/>
            <person name="Condon B.J."/>
            <person name="Copeland A.C."/>
            <person name="Dhillon B."/>
            <person name="Glaser F."/>
            <person name="Hesse C.N."/>
            <person name="Kosti I."/>
            <person name="LaButti K."/>
            <person name="Lindquist E.A."/>
            <person name="Lucas S."/>
            <person name="Salamov A.A."/>
            <person name="Bradshaw R.E."/>
            <person name="Ciuffetti L."/>
            <person name="Hamelin R.C."/>
            <person name="Kema G.H.J."/>
            <person name="Lawrence C."/>
            <person name="Scott J.A."/>
            <person name="Spatafora J.W."/>
            <person name="Turgeon B.G."/>
            <person name="de Wit P.J.G.M."/>
            <person name="Zhong S."/>
            <person name="Goodwin S.B."/>
            <person name="Grigoriev I.V."/>
        </authorList>
    </citation>
    <scope>NUCLEOTIDE SEQUENCE [LARGE SCALE GENOMIC DNA]</scope>
    <source>
        <strain evidence="1 2">UAMH 10762</strain>
    </source>
</reference>
<dbReference type="HOGENOM" id="CLU_042117_0_0_1"/>
<keyword evidence="2" id="KW-1185">Reference proteome</keyword>
<dbReference type="EMBL" id="KB445559">
    <property type="protein sequence ID" value="EMC93748.1"/>
    <property type="molecule type" value="Genomic_DNA"/>
</dbReference>
<proteinExistence type="predicted"/>